<proteinExistence type="predicted"/>
<evidence type="ECO:0000313" key="2">
    <source>
        <dbReference type="Proteomes" id="UP000237000"/>
    </source>
</evidence>
<gene>
    <name evidence="1" type="ORF">TorRG33x02_036190</name>
</gene>
<dbReference type="AlphaFoldDB" id="A0A2P5FRV3"/>
<protein>
    <submittedName>
        <fullName evidence="1">Uncharacterized protein</fullName>
    </submittedName>
</protein>
<sequence length="134" mass="14923">MVPVKRLLLASNTTKFLQADTPVGILPVNLLSLISSRERFQAVFSGSTPVNELWLSIKIVERCPTTRKIPRKPVVFNFDHEQSAAVSKSLRQFTSEIVVRSHHSYQVTPITKVFRLKSTKAGNLPIPSGISPDN</sequence>
<dbReference type="OrthoDB" id="10278443at2759"/>
<dbReference type="InParanoid" id="A0A2P5FRV3"/>
<evidence type="ECO:0000313" key="1">
    <source>
        <dbReference type="EMBL" id="POO00545.1"/>
    </source>
</evidence>
<organism evidence="1 2">
    <name type="scientific">Trema orientale</name>
    <name type="common">Charcoal tree</name>
    <name type="synonym">Celtis orientalis</name>
    <dbReference type="NCBI Taxonomy" id="63057"/>
    <lineage>
        <taxon>Eukaryota</taxon>
        <taxon>Viridiplantae</taxon>
        <taxon>Streptophyta</taxon>
        <taxon>Embryophyta</taxon>
        <taxon>Tracheophyta</taxon>
        <taxon>Spermatophyta</taxon>
        <taxon>Magnoliopsida</taxon>
        <taxon>eudicotyledons</taxon>
        <taxon>Gunneridae</taxon>
        <taxon>Pentapetalae</taxon>
        <taxon>rosids</taxon>
        <taxon>fabids</taxon>
        <taxon>Rosales</taxon>
        <taxon>Cannabaceae</taxon>
        <taxon>Trema</taxon>
    </lineage>
</organism>
<keyword evidence="2" id="KW-1185">Reference proteome</keyword>
<accession>A0A2P5FRV3</accession>
<comment type="caution">
    <text evidence="1">The sequence shown here is derived from an EMBL/GenBank/DDBJ whole genome shotgun (WGS) entry which is preliminary data.</text>
</comment>
<dbReference type="Proteomes" id="UP000237000">
    <property type="component" value="Unassembled WGS sequence"/>
</dbReference>
<dbReference type="EMBL" id="JXTC01000012">
    <property type="protein sequence ID" value="POO00545.1"/>
    <property type="molecule type" value="Genomic_DNA"/>
</dbReference>
<name>A0A2P5FRV3_TREOI</name>
<reference evidence="2" key="1">
    <citation type="submission" date="2016-06" db="EMBL/GenBank/DDBJ databases">
        <title>Parallel loss of symbiosis genes in relatives of nitrogen-fixing non-legume Parasponia.</title>
        <authorList>
            <person name="Van Velzen R."/>
            <person name="Holmer R."/>
            <person name="Bu F."/>
            <person name="Rutten L."/>
            <person name="Van Zeijl A."/>
            <person name="Liu W."/>
            <person name="Santuari L."/>
            <person name="Cao Q."/>
            <person name="Sharma T."/>
            <person name="Shen D."/>
            <person name="Roswanjaya Y."/>
            <person name="Wardhani T."/>
            <person name="Kalhor M.S."/>
            <person name="Jansen J."/>
            <person name="Van den Hoogen J."/>
            <person name="Gungor B."/>
            <person name="Hartog M."/>
            <person name="Hontelez J."/>
            <person name="Verver J."/>
            <person name="Yang W.-C."/>
            <person name="Schijlen E."/>
            <person name="Repin R."/>
            <person name="Schilthuizen M."/>
            <person name="Schranz E."/>
            <person name="Heidstra R."/>
            <person name="Miyata K."/>
            <person name="Fedorova E."/>
            <person name="Kohlen W."/>
            <person name="Bisseling T."/>
            <person name="Smit S."/>
            <person name="Geurts R."/>
        </authorList>
    </citation>
    <scope>NUCLEOTIDE SEQUENCE [LARGE SCALE GENOMIC DNA]</scope>
    <source>
        <strain evidence="2">cv. RG33-2</strain>
    </source>
</reference>